<evidence type="ECO:0000313" key="2">
    <source>
        <dbReference type="Proteomes" id="UP001165960"/>
    </source>
</evidence>
<comment type="caution">
    <text evidence="1">The sequence shown here is derived from an EMBL/GenBank/DDBJ whole genome shotgun (WGS) entry which is preliminary data.</text>
</comment>
<accession>A0ACC2SVV7</accession>
<sequence length="160" mass="18198">MFAKLTRISLLWYYQVVTLTLTHFQLRKSGGNDLIPENPHNDKVLSNAPSPVSDAVQLMDEYSSKEGSKPDPDSLPSLYARFLLEGTPRPALLLNLPLSTPLPRKSYTVLFKYKFHPTGLISHHIVEKIQPAPDLASLFPRVAWWWWFRGAKPEFHTGTS</sequence>
<gene>
    <name evidence="1" type="ORF">DSO57_1009932</name>
</gene>
<organism evidence="1 2">
    <name type="scientific">Entomophthora muscae</name>
    <dbReference type="NCBI Taxonomy" id="34485"/>
    <lineage>
        <taxon>Eukaryota</taxon>
        <taxon>Fungi</taxon>
        <taxon>Fungi incertae sedis</taxon>
        <taxon>Zoopagomycota</taxon>
        <taxon>Entomophthoromycotina</taxon>
        <taxon>Entomophthoromycetes</taxon>
        <taxon>Entomophthorales</taxon>
        <taxon>Entomophthoraceae</taxon>
        <taxon>Entomophthora</taxon>
    </lineage>
</organism>
<protein>
    <submittedName>
        <fullName evidence="1">Uncharacterized protein</fullName>
    </submittedName>
</protein>
<dbReference type="Proteomes" id="UP001165960">
    <property type="component" value="Unassembled WGS sequence"/>
</dbReference>
<name>A0ACC2SVV7_9FUNG</name>
<reference evidence="1" key="1">
    <citation type="submission" date="2022-04" db="EMBL/GenBank/DDBJ databases">
        <title>Genome of the entomopathogenic fungus Entomophthora muscae.</title>
        <authorList>
            <person name="Elya C."/>
            <person name="Lovett B.R."/>
            <person name="Lee E."/>
            <person name="Macias A.M."/>
            <person name="Hajek A.E."/>
            <person name="De Bivort B.L."/>
            <person name="Kasson M.T."/>
            <person name="De Fine Licht H.H."/>
            <person name="Stajich J.E."/>
        </authorList>
    </citation>
    <scope>NUCLEOTIDE SEQUENCE</scope>
    <source>
        <strain evidence="1">Berkeley</strain>
    </source>
</reference>
<keyword evidence="2" id="KW-1185">Reference proteome</keyword>
<evidence type="ECO:0000313" key="1">
    <source>
        <dbReference type="EMBL" id="KAJ9066402.1"/>
    </source>
</evidence>
<proteinExistence type="predicted"/>
<dbReference type="EMBL" id="QTSX02004292">
    <property type="protein sequence ID" value="KAJ9066402.1"/>
    <property type="molecule type" value="Genomic_DNA"/>
</dbReference>